<dbReference type="SUPFAM" id="SSF50249">
    <property type="entry name" value="Nucleic acid-binding proteins"/>
    <property type="match status" value="1"/>
</dbReference>
<dbReference type="InterPro" id="IPR042242">
    <property type="entry name" value="RecO_C"/>
</dbReference>
<dbReference type="KEGG" id="rca:Rcas_1657"/>
<keyword evidence="10" id="KW-1185">Reference proteome</keyword>
<comment type="similarity">
    <text evidence="1 7">Belongs to the RecO family.</text>
</comment>
<name>A7NJS9_ROSCS</name>
<dbReference type="Proteomes" id="UP000000263">
    <property type="component" value="Chromosome"/>
</dbReference>
<feature type="domain" description="DNA replication/recombination mediator RecO N-terminal" evidence="8">
    <location>
        <begin position="2"/>
        <end position="74"/>
    </location>
</feature>
<evidence type="ECO:0000313" key="10">
    <source>
        <dbReference type="Proteomes" id="UP000000263"/>
    </source>
</evidence>
<dbReference type="Pfam" id="PF11967">
    <property type="entry name" value="RecO_N"/>
    <property type="match status" value="1"/>
</dbReference>
<dbReference type="GO" id="GO:0043590">
    <property type="term" value="C:bacterial nucleoid"/>
    <property type="evidence" value="ECO:0007669"/>
    <property type="project" value="TreeGrafter"/>
</dbReference>
<dbReference type="SUPFAM" id="SSF57863">
    <property type="entry name" value="ArfGap/RecO-like zinc finger"/>
    <property type="match status" value="1"/>
</dbReference>
<dbReference type="AlphaFoldDB" id="A7NJS9"/>
<evidence type="ECO:0000256" key="3">
    <source>
        <dbReference type="ARBA" id="ARBA00022763"/>
    </source>
</evidence>
<reference evidence="9 10" key="1">
    <citation type="submission" date="2007-08" db="EMBL/GenBank/DDBJ databases">
        <title>Complete sequence of Roseiflexus castenholzii DSM 13941.</title>
        <authorList>
            <consortium name="US DOE Joint Genome Institute"/>
            <person name="Copeland A."/>
            <person name="Lucas S."/>
            <person name="Lapidus A."/>
            <person name="Barry K."/>
            <person name="Glavina del Rio T."/>
            <person name="Dalin E."/>
            <person name="Tice H."/>
            <person name="Pitluck S."/>
            <person name="Thompson L.S."/>
            <person name="Brettin T."/>
            <person name="Bruce D."/>
            <person name="Detter J.C."/>
            <person name="Han C."/>
            <person name="Tapia R."/>
            <person name="Schmutz J."/>
            <person name="Larimer F."/>
            <person name="Land M."/>
            <person name="Hauser L."/>
            <person name="Kyrpides N."/>
            <person name="Mikhailova N."/>
            <person name="Bryant D.A."/>
            <person name="Hanada S."/>
            <person name="Tsukatani Y."/>
            <person name="Richardson P."/>
        </authorList>
    </citation>
    <scope>NUCLEOTIDE SEQUENCE [LARGE SCALE GENOMIC DNA]</scope>
    <source>
        <strain evidence="10">DSM 13941 / HLO8</strain>
    </source>
</reference>
<evidence type="ECO:0000256" key="4">
    <source>
        <dbReference type="ARBA" id="ARBA00023172"/>
    </source>
</evidence>
<evidence type="ECO:0000256" key="5">
    <source>
        <dbReference type="ARBA" id="ARBA00023204"/>
    </source>
</evidence>
<dbReference type="PANTHER" id="PTHR33991">
    <property type="entry name" value="DNA REPAIR PROTEIN RECO"/>
    <property type="match status" value="1"/>
</dbReference>
<dbReference type="InterPro" id="IPR037278">
    <property type="entry name" value="ARFGAP/RecO"/>
</dbReference>
<dbReference type="RefSeq" id="WP_012120177.1">
    <property type="nucleotide sequence ID" value="NC_009767.1"/>
</dbReference>
<dbReference type="STRING" id="383372.Rcas_1657"/>
<evidence type="ECO:0000256" key="6">
    <source>
        <dbReference type="ARBA" id="ARBA00033409"/>
    </source>
</evidence>
<dbReference type="EMBL" id="CP000804">
    <property type="protein sequence ID" value="ABU57749.1"/>
    <property type="molecule type" value="Genomic_DNA"/>
</dbReference>
<dbReference type="InterPro" id="IPR003717">
    <property type="entry name" value="RecO"/>
</dbReference>
<evidence type="ECO:0000313" key="9">
    <source>
        <dbReference type="EMBL" id="ABU57749.1"/>
    </source>
</evidence>
<accession>A7NJS9</accession>
<dbReference type="GO" id="GO:0006302">
    <property type="term" value="P:double-strand break repair"/>
    <property type="evidence" value="ECO:0007669"/>
    <property type="project" value="TreeGrafter"/>
</dbReference>
<sequence length="266" mass="29560">MYRCEAIIIRRSDSGEADRVLTILTPSGKQRVIAKGARKIHSRLAGHIELFTHTTLMLAIGRNLHIVTQSSPLDRFEHLRADLERIGAAYYAAELVDRLIAEESENRRAFELLLGALRALNAGAAIDLTLRAYELHLLDAVGYRPQLYECAACGVRLTEATDRFSPAAGGALCPQCAGADRRALPMRLSTFKLLRYMQIQPPEIAGELRVSTATRAEAESLLRAYLRHILERDLRSLAFLDDVRQHPEPSLFVGSTGAQGDDDERD</sequence>
<keyword evidence="5 7" id="KW-0234">DNA repair</keyword>
<dbReference type="Gene3D" id="2.40.50.140">
    <property type="entry name" value="Nucleic acid-binding proteins"/>
    <property type="match status" value="1"/>
</dbReference>
<keyword evidence="3 7" id="KW-0227">DNA damage</keyword>
<dbReference type="HOGENOM" id="CLU_066632_1_0_0"/>
<proteinExistence type="inferred from homology"/>
<dbReference type="GO" id="GO:0006310">
    <property type="term" value="P:DNA recombination"/>
    <property type="evidence" value="ECO:0007669"/>
    <property type="project" value="UniProtKB-UniRule"/>
</dbReference>
<dbReference type="PANTHER" id="PTHR33991:SF1">
    <property type="entry name" value="DNA REPAIR PROTEIN RECO"/>
    <property type="match status" value="1"/>
</dbReference>
<evidence type="ECO:0000256" key="1">
    <source>
        <dbReference type="ARBA" id="ARBA00007452"/>
    </source>
</evidence>
<keyword evidence="4 7" id="KW-0233">DNA recombination</keyword>
<comment type="function">
    <text evidence="7">Involved in DNA repair and RecF pathway recombination.</text>
</comment>
<organism evidence="9 10">
    <name type="scientific">Roseiflexus castenholzii (strain DSM 13941 / HLO8)</name>
    <dbReference type="NCBI Taxonomy" id="383372"/>
    <lineage>
        <taxon>Bacteria</taxon>
        <taxon>Bacillati</taxon>
        <taxon>Chloroflexota</taxon>
        <taxon>Chloroflexia</taxon>
        <taxon>Chloroflexales</taxon>
        <taxon>Roseiflexineae</taxon>
        <taxon>Roseiflexaceae</taxon>
        <taxon>Roseiflexus</taxon>
    </lineage>
</organism>
<dbReference type="NCBIfam" id="TIGR00613">
    <property type="entry name" value="reco"/>
    <property type="match status" value="1"/>
</dbReference>
<dbReference type="InterPro" id="IPR022572">
    <property type="entry name" value="DNA_rep/recomb_RecO_N"/>
</dbReference>
<dbReference type="Gene3D" id="1.20.1440.120">
    <property type="entry name" value="Recombination protein O, C-terminal domain"/>
    <property type="match status" value="1"/>
</dbReference>
<evidence type="ECO:0000256" key="7">
    <source>
        <dbReference type="HAMAP-Rule" id="MF_00201"/>
    </source>
</evidence>
<evidence type="ECO:0000259" key="8">
    <source>
        <dbReference type="Pfam" id="PF11967"/>
    </source>
</evidence>
<dbReference type="HAMAP" id="MF_00201">
    <property type="entry name" value="RecO"/>
    <property type="match status" value="1"/>
</dbReference>
<evidence type="ECO:0000256" key="2">
    <source>
        <dbReference type="ARBA" id="ARBA00021310"/>
    </source>
</evidence>
<protein>
    <recommendedName>
        <fullName evidence="2 7">DNA repair protein RecO</fullName>
    </recommendedName>
    <alternativeName>
        <fullName evidence="6 7">Recombination protein O</fullName>
    </alternativeName>
</protein>
<dbReference type="eggNOG" id="COG1381">
    <property type="taxonomic scope" value="Bacteria"/>
</dbReference>
<dbReference type="Pfam" id="PF02565">
    <property type="entry name" value="RecO_C"/>
    <property type="match status" value="1"/>
</dbReference>
<dbReference type="InterPro" id="IPR012340">
    <property type="entry name" value="NA-bd_OB-fold"/>
</dbReference>
<gene>
    <name evidence="7" type="primary">recO</name>
    <name evidence="9" type="ordered locus">Rcas_1657</name>
</gene>